<evidence type="ECO:0000313" key="2">
    <source>
        <dbReference type="EMBL" id="MWV28155.1"/>
    </source>
</evidence>
<feature type="compositionally biased region" description="Gly residues" evidence="1">
    <location>
        <begin position="70"/>
        <end position="93"/>
    </location>
</feature>
<accession>A0A844XF74</accession>
<evidence type="ECO:0000256" key="1">
    <source>
        <dbReference type="SAM" id="MobiDB-lite"/>
    </source>
</evidence>
<feature type="region of interest" description="Disordered" evidence="1">
    <location>
        <begin position="69"/>
        <end position="96"/>
    </location>
</feature>
<evidence type="ECO:0000313" key="3">
    <source>
        <dbReference type="Proteomes" id="UP000461409"/>
    </source>
</evidence>
<dbReference type="Proteomes" id="UP000461409">
    <property type="component" value="Unassembled WGS sequence"/>
</dbReference>
<gene>
    <name evidence="2" type="ORF">GRF63_09575</name>
</gene>
<protein>
    <submittedName>
        <fullName evidence="2">Uncharacterized protein</fullName>
    </submittedName>
</protein>
<keyword evidence="3" id="KW-1185">Reference proteome</keyword>
<sequence length="167" mass="17763">MAKISTPPVPAKLYKHFAAVTITLTAAIAMFADADQRAAANTPPPDTVVTRQVEEIPRYGRAILERAEGGMEGSFGGDNTDGGYGQPMIGAGGDNRSAIVKRPAHTGRQPLPNMTPEEVAALSVEEYERLRALYVRAGVIEDVDRSAQMSEIEAASARRAGHSGSDR</sequence>
<feature type="region of interest" description="Disordered" evidence="1">
    <location>
        <begin position="145"/>
        <end position="167"/>
    </location>
</feature>
<reference evidence="2 3" key="2">
    <citation type="submission" date="2020-02" db="EMBL/GenBank/DDBJ databases">
        <title>Erythrobacter dongmakensis sp. nov., isolated from a tidal mudflat.</title>
        <authorList>
            <person name="Kim I.S."/>
        </authorList>
    </citation>
    <scope>NUCLEOTIDE SEQUENCE [LARGE SCALE GENOMIC DNA]</scope>
    <source>
        <strain evidence="2 3">GH3-10</strain>
    </source>
</reference>
<comment type="caution">
    <text evidence="2">The sequence shown here is derived from an EMBL/GenBank/DDBJ whole genome shotgun (WGS) entry which is preliminary data.</text>
</comment>
<proteinExistence type="predicted"/>
<dbReference type="EMBL" id="WUBR01000002">
    <property type="protein sequence ID" value="MWV28155.1"/>
    <property type="molecule type" value="Genomic_DNA"/>
</dbReference>
<dbReference type="RefSeq" id="WP_160485782.1">
    <property type="nucleotide sequence ID" value="NZ_WUBR01000002.1"/>
</dbReference>
<reference evidence="2 3" key="1">
    <citation type="submission" date="2019-12" db="EMBL/GenBank/DDBJ databases">
        <authorList>
            <person name="Lee S.D."/>
        </authorList>
    </citation>
    <scope>NUCLEOTIDE SEQUENCE [LARGE SCALE GENOMIC DNA]</scope>
    <source>
        <strain evidence="2 3">GH3-10</strain>
    </source>
</reference>
<dbReference type="AlphaFoldDB" id="A0A844XF74"/>
<organism evidence="2 3">
    <name type="scientific">Aurantiacibacter rhizosphaerae</name>
    <dbReference type="NCBI Taxonomy" id="2691582"/>
    <lineage>
        <taxon>Bacteria</taxon>
        <taxon>Pseudomonadati</taxon>
        <taxon>Pseudomonadota</taxon>
        <taxon>Alphaproteobacteria</taxon>
        <taxon>Sphingomonadales</taxon>
        <taxon>Erythrobacteraceae</taxon>
        <taxon>Aurantiacibacter</taxon>
    </lineage>
</organism>
<name>A0A844XF74_9SPHN</name>